<evidence type="ECO:0000259" key="1">
    <source>
        <dbReference type="Pfam" id="PF05118"/>
    </source>
</evidence>
<dbReference type="InterPro" id="IPR007803">
    <property type="entry name" value="Asp/Arg/Pro-Hydrxlase"/>
</dbReference>
<dbReference type="OrthoDB" id="1441538at2"/>
<dbReference type="RefSeq" id="WP_011586231.1">
    <property type="nucleotide sequence ID" value="NC_008255.1"/>
</dbReference>
<dbReference type="Gene3D" id="2.60.120.330">
    <property type="entry name" value="B-lactam Antibiotic, Isopenicillin N Synthase, Chain"/>
    <property type="match status" value="1"/>
</dbReference>
<organism evidence="2 3">
    <name type="scientific">Cytophaga hutchinsonii (strain ATCC 33406 / DSM 1761 / CIP 103989 / NBRC 15051 / NCIMB 9469 / D465)</name>
    <dbReference type="NCBI Taxonomy" id="269798"/>
    <lineage>
        <taxon>Bacteria</taxon>
        <taxon>Pseudomonadati</taxon>
        <taxon>Bacteroidota</taxon>
        <taxon>Cytophagia</taxon>
        <taxon>Cytophagales</taxon>
        <taxon>Cytophagaceae</taxon>
        <taxon>Cytophaga</taxon>
    </lineage>
</organism>
<dbReference type="KEGG" id="chu:CHU_2874"/>
<feature type="domain" description="Aspartyl/asparaginy/proline hydroxylase" evidence="1">
    <location>
        <begin position="42"/>
        <end position="173"/>
    </location>
</feature>
<accession>A0A6N4SUG0</accession>
<proteinExistence type="predicted"/>
<keyword evidence="3" id="KW-1185">Reference proteome</keyword>
<protein>
    <recommendedName>
        <fullName evidence="1">Aspartyl/asparaginy/proline hydroxylase domain-containing protein</fullName>
    </recommendedName>
</protein>
<name>A0A6N4SUG0_CYTH3</name>
<dbReference type="SUPFAM" id="SSF51197">
    <property type="entry name" value="Clavaminate synthase-like"/>
    <property type="match status" value="1"/>
</dbReference>
<reference evidence="2 3" key="1">
    <citation type="journal article" date="2007" name="Appl. Environ. Microbiol.">
        <title>Genome sequence of the cellulolytic gliding bacterium Cytophaga hutchinsonii.</title>
        <authorList>
            <person name="Xie G."/>
            <person name="Bruce D.C."/>
            <person name="Challacombe J.F."/>
            <person name="Chertkov O."/>
            <person name="Detter J.C."/>
            <person name="Gilna P."/>
            <person name="Han C.S."/>
            <person name="Lucas S."/>
            <person name="Misra M."/>
            <person name="Myers G.L."/>
            <person name="Richardson P."/>
            <person name="Tapia R."/>
            <person name="Thayer N."/>
            <person name="Thompson L.S."/>
            <person name="Brettin T.S."/>
            <person name="Henrissat B."/>
            <person name="Wilson D.B."/>
            <person name="McBride M.J."/>
        </authorList>
    </citation>
    <scope>NUCLEOTIDE SEQUENCE [LARGE SCALE GENOMIC DNA]</scope>
    <source>
        <strain evidence="3">ATCC 33406 / DSM 1761 / CIP 103989 / NBRC 15051 / NCIMB 9469 / D465</strain>
    </source>
</reference>
<dbReference type="Proteomes" id="UP000001822">
    <property type="component" value="Chromosome"/>
</dbReference>
<evidence type="ECO:0000313" key="2">
    <source>
        <dbReference type="EMBL" id="ABG60121.1"/>
    </source>
</evidence>
<dbReference type="Pfam" id="PF05118">
    <property type="entry name" value="Asp_Arg_Hydrox"/>
    <property type="match status" value="1"/>
</dbReference>
<sequence length="227" mass="26496">MNPSFFQLGVYFSIEKLQQDLLFCEREVWPAHFNAQHYTGNWSSIALRSGSGITTDINSFPDQTYKNTPLLDACFYFQEVIGWFRCDKQAIRLLRLDPLSEIKEHTDNDTSYEDGFFRIHITVYTNSNVLFYLNNERVPMSAGECWYANFQLPHFVINNSEQPRVHLVLDCIRNDWSDEIFSAAGFDLTCLSQEKKMSRETKQQIIEELLRNPTEINIKLAASLQKQ</sequence>
<dbReference type="AlphaFoldDB" id="A0A6N4SUG0"/>
<gene>
    <name evidence="2" type="ordered locus">CHU_2874</name>
</gene>
<evidence type="ECO:0000313" key="3">
    <source>
        <dbReference type="Proteomes" id="UP000001822"/>
    </source>
</evidence>
<dbReference type="EMBL" id="CP000383">
    <property type="protein sequence ID" value="ABG60121.1"/>
    <property type="molecule type" value="Genomic_DNA"/>
</dbReference>
<dbReference type="InterPro" id="IPR027443">
    <property type="entry name" value="IPNS-like_sf"/>
</dbReference>